<dbReference type="NCBIfam" id="NF047352">
    <property type="entry name" value="P_loop_sacsin"/>
    <property type="match status" value="1"/>
</dbReference>
<dbReference type="PANTHER" id="PTHR32387">
    <property type="entry name" value="WU:FJ29H11"/>
    <property type="match status" value="1"/>
</dbReference>
<evidence type="ECO:0008006" key="4">
    <source>
        <dbReference type="Google" id="ProtNLM"/>
    </source>
</evidence>
<feature type="compositionally biased region" description="Basic and acidic residues" evidence="1">
    <location>
        <begin position="1514"/>
        <end position="1542"/>
    </location>
</feature>
<gene>
    <name evidence="2" type="ORF">jhhlp_008166</name>
</gene>
<reference evidence="2 3" key="1">
    <citation type="journal article" date="2017" name="G3 (Bethesda)">
        <title>First Draft Genome Sequence of the Pathogenic Fungus Lomentospora prolificans (Formerly Scedosporium prolificans).</title>
        <authorList>
            <person name="Luo R."/>
            <person name="Zimin A."/>
            <person name="Workman R."/>
            <person name="Fan Y."/>
            <person name="Pertea G."/>
            <person name="Grossman N."/>
            <person name="Wear M.P."/>
            <person name="Jia B."/>
            <person name="Miller H."/>
            <person name="Casadevall A."/>
            <person name="Timp W."/>
            <person name="Zhang S.X."/>
            <person name="Salzberg S.L."/>
        </authorList>
    </citation>
    <scope>NUCLEOTIDE SEQUENCE [LARGE SCALE GENOMIC DNA]</scope>
    <source>
        <strain evidence="2 3">JHH-5317</strain>
    </source>
</reference>
<dbReference type="InterPro" id="IPR052957">
    <property type="entry name" value="Auxin_embryo_med"/>
</dbReference>
<dbReference type="PANTHER" id="PTHR32387:SF0">
    <property type="entry name" value="PROTEIN NO VEIN"/>
    <property type="match status" value="1"/>
</dbReference>
<dbReference type="OrthoDB" id="1262810at2759"/>
<dbReference type="STRING" id="41688.A0A2N3MZN9"/>
<organism evidence="2 3">
    <name type="scientific">Lomentospora prolificans</name>
    <dbReference type="NCBI Taxonomy" id="41688"/>
    <lineage>
        <taxon>Eukaryota</taxon>
        <taxon>Fungi</taxon>
        <taxon>Dikarya</taxon>
        <taxon>Ascomycota</taxon>
        <taxon>Pezizomycotina</taxon>
        <taxon>Sordariomycetes</taxon>
        <taxon>Hypocreomycetidae</taxon>
        <taxon>Microascales</taxon>
        <taxon>Microascaceae</taxon>
        <taxon>Lomentospora</taxon>
    </lineage>
</organism>
<protein>
    <recommendedName>
        <fullName evidence="4">Protein NO VEIN C-terminal domain-containing protein</fullName>
    </recommendedName>
</protein>
<evidence type="ECO:0000256" key="1">
    <source>
        <dbReference type="SAM" id="MobiDB-lite"/>
    </source>
</evidence>
<feature type="region of interest" description="Disordered" evidence="1">
    <location>
        <begin position="1489"/>
        <end position="1542"/>
    </location>
</feature>
<dbReference type="SUPFAM" id="SSF55874">
    <property type="entry name" value="ATPase domain of HSP90 chaperone/DNA topoisomerase II/histidine kinase"/>
    <property type="match status" value="1"/>
</dbReference>
<keyword evidence="3" id="KW-1185">Reference proteome</keyword>
<evidence type="ECO:0000313" key="3">
    <source>
        <dbReference type="Proteomes" id="UP000233524"/>
    </source>
</evidence>
<dbReference type="InterPro" id="IPR036890">
    <property type="entry name" value="HATPase_C_sf"/>
</dbReference>
<dbReference type="Gene3D" id="3.30.565.10">
    <property type="entry name" value="Histidine kinase-like ATPase, C-terminal domain"/>
    <property type="match status" value="1"/>
</dbReference>
<dbReference type="InParanoid" id="A0A2N3MZN9"/>
<sequence length="1542" mass="174701">MELDFPKSVLDAQNHIRQIRRDKGLGEGPKRVGNNAADLESALEILSKDLYQTSTHFLLELIQNADDNFYTAETPTLSISYSPKRVRIDCNERGFAKQHVEAICRICKSTKSGRSKSAGFVGEKGIGFKAVFKVASTVWISSGHYSFRFDRDGHLGMIAPIWDEFPETPKEGCTSILLKLDKACDEKRIVTELESYDEKILLFLRRLRRLEIDCKHGIFTLSKPFSTVLARHGQPAENPAMMTLMNNGIKKHYFVWRHTATSLPADTRRPGISSSEVVVAFPNSGTENNAPTLPVIQPQNVYAFLPIRDYGFSFLLQADFLLPANREDVHIDSAWNQALGKAAATAFVEAVRHMSDLKSALRYSWVRYLPLTTSQSAFFELIRADILKKLQSVKVLESIDGRKRKPESLVVVPHYWKDHSGRPFMATKGSSSKFAAGNYEYNSDRAYLNLLGVKFMDEALFYSEMAAVLSNDPASFLATKSKDWHTSFANSIAGIQNKTRWMSLPIIPLSNGKWVAANASPNGIHFPSSAPELAIPPGIVMHVVDAQAAADPSRRKLYESLHVTELKHIHIVEAIITTHCSAEFKPDALPPSALVSHARFLFNAQGKDGEADPYRSRNLHRNLWIASDLGPCRKGDHMYQPSNAAGAASTILPKGANQQYGFLHPDYLEPNDEKRLEWFAFLRDTLGVNIYPRIKGVHWTSSPSKESVHDDFHLIMNTYPSRKWLTLLRDGWGYYKTFFGCDAPGLTGYMKTCKVDCTGSPSSLPISQTYIPTPRVVKEFGSVAPFLDIHDPQDPRWESLLEVLTVRRGDDFGFYLDCLRGTKRTGTATTDFVRRIMHELEDRYDVRFHANFSHQVETEKLIFVPPRTEGGERLWVTPSLCFWRGGTWLTQTVSLERLYPDLETFFRVHVGVSNVTVEHLIREGPVIADLPEPAGPRIERYFEALASLTRIDGLSATQKTRLQDLKIFPITTDPDNERYEYLATGNANSAWMIADRTYFRSQFKFVMPFLALRTEFIWRINNLLVALGLEDRFLSRLAVSVTEARGNVLLHERLTQSYRSRSKYFYRLMEADQANKRELYSSFNRVEVFTSDEVTQHWHAPFRMSRIHSAFSDGTAFLEYDYAGDLRIYLRSGYEEEPYPCELAERLQNFFNISDKHRDLIIVALLAKEERVDIIFQERGLAPFPEDSLEMGALENEESEFRPVELSVNRLPPSKMSLLRFNSSSSRFNRLLSHTRFSPSFFKQRNDSANSLPTYEAAVARSTQNAIGRPAEPRTFAGALTLPGVKGALRDLEFVQKPGAVIGTPLNPPSLLDRVRGLSQRDSEIGEMIVSDILAVVLGPQYDRENMWIPKNSRGSERGAFNFIDTQGRFSAFLMRLDGLAGKAQGYTRLIYHLDVKATVSDYFKITQEELDRARKYSIHSQPHTENAPPSRHVSVLVHISDVRTVPKIRFLTDPWDLFEDGQLIVENARTYQARLNLRMRHGTEKAAKDDVGFDSLQFRSPEGPIVADPSPSYDKEKEKGDEKDSSRRVTEKSRAGEAAET</sequence>
<dbReference type="VEuPathDB" id="FungiDB:jhhlp_008166"/>
<proteinExistence type="predicted"/>
<comment type="caution">
    <text evidence="2">The sequence shown here is derived from an EMBL/GenBank/DDBJ whole genome shotgun (WGS) entry which is preliminary data.</text>
</comment>
<name>A0A2N3MZN9_9PEZI</name>
<accession>A0A2N3MZN9</accession>
<evidence type="ECO:0000313" key="2">
    <source>
        <dbReference type="EMBL" id="PKS05647.1"/>
    </source>
</evidence>
<dbReference type="EMBL" id="NLAX01001584">
    <property type="protein sequence ID" value="PKS05647.1"/>
    <property type="molecule type" value="Genomic_DNA"/>
</dbReference>
<dbReference type="Proteomes" id="UP000233524">
    <property type="component" value="Unassembled WGS sequence"/>
</dbReference>